<dbReference type="InterPro" id="IPR000569">
    <property type="entry name" value="HECT_dom"/>
</dbReference>
<dbReference type="CDD" id="cd00078">
    <property type="entry name" value="HECTc"/>
    <property type="match status" value="1"/>
</dbReference>
<evidence type="ECO:0000256" key="2">
    <source>
        <dbReference type="ARBA" id="ARBA00012485"/>
    </source>
</evidence>
<dbReference type="Proteomes" id="UP000821837">
    <property type="component" value="Chromosome 1"/>
</dbReference>
<organism evidence="8 9">
    <name type="scientific">Rhipicephalus sanguineus</name>
    <name type="common">Brown dog tick</name>
    <name type="synonym">Ixodes sanguineus</name>
    <dbReference type="NCBI Taxonomy" id="34632"/>
    <lineage>
        <taxon>Eukaryota</taxon>
        <taxon>Metazoa</taxon>
        <taxon>Ecdysozoa</taxon>
        <taxon>Arthropoda</taxon>
        <taxon>Chelicerata</taxon>
        <taxon>Arachnida</taxon>
        <taxon>Acari</taxon>
        <taxon>Parasitiformes</taxon>
        <taxon>Ixodida</taxon>
        <taxon>Ixodoidea</taxon>
        <taxon>Ixodidae</taxon>
        <taxon>Rhipicephalinae</taxon>
        <taxon>Rhipicephalus</taxon>
        <taxon>Rhipicephalus</taxon>
    </lineage>
</organism>
<comment type="caution">
    <text evidence="5">Lacks conserved residue(s) required for the propagation of feature annotation.</text>
</comment>
<dbReference type="InterPro" id="IPR044611">
    <property type="entry name" value="E3A/B/C-like"/>
</dbReference>
<name>A0A9D4TAN9_RHISA</name>
<evidence type="ECO:0000256" key="1">
    <source>
        <dbReference type="ARBA" id="ARBA00000885"/>
    </source>
</evidence>
<comment type="catalytic activity">
    <reaction evidence="1">
        <text>S-ubiquitinyl-[E2 ubiquitin-conjugating enzyme]-L-cysteine + [acceptor protein]-L-lysine = [E2 ubiquitin-conjugating enzyme]-L-cysteine + N(6)-ubiquitinyl-[acceptor protein]-L-lysine.</text>
        <dbReference type="EC" id="2.3.2.26"/>
    </reaction>
</comment>
<dbReference type="FunFam" id="3.30.2160.10:FF:000004">
    <property type="entry name" value="probable E3 ubiquitin-protein ligase HERC4 isoform X1"/>
    <property type="match status" value="1"/>
</dbReference>
<evidence type="ECO:0000259" key="7">
    <source>
        <dbReference type="PROSITE" id="PS50237"/>
    </source>
</evidence>
<dbReference type="SMART" id="SM00119">
    <property type="entry name" value="HECTc"/>
    <property type="match status" value="1"/>
</dbReference>
<feature type="domain" description="HECT" evidence="7">
    <location>
        <begin position="394"/>
        <end position="714"/>
    </location>
</feature>
<dbReference type="GO" id="GO:0000209">
    <property type="term" value="P:protein polyubiquitination"/>
    <property type="evidence" value="ECO:0007669"/>
    <property type="project" value="InterPro"/>
</dbReference>
<sequence length="714" mass="80652">MVTPLLATAASRVGGCPRRAMDAYGAGGRESAVSLTCPACRISAVSTRQRAMCPFCGSFYNRDANSNTSLRRRTAPGDSLPHIDSQRPLVRVTGFGPLITDSLGAIHAYITGLILRPPSPTALYSSLPPVQHDAERRLCTQSAGSPPEPAKDTGSVYTREQLLPEPEYPVRRKDIRELRQVAEIVEEGRASCCFAKVQEFYEQTFSSLVELNALFKEHPNQDDAKLEDPEIKIDLLHAVYDILEELPAYVSKAVLKGIINSLLATDIRLKTKDDTRAVYILLQNPIFSSQASYTVFAHLLRKVVSLKSSDHQLLIHWFSKFSYCQYPFILSIVAKKSILQRDSEQQMILNARRSLLNRALHHQAPDIDVFFLNLNVRRSHLVYFLSSFLQIARKQSDLKKKLKVTFVGEPGLDMGGLTKEWFLLLIRQIFSPDYGMFVYHNKARCYWFSTTQLGNLREYNLIGVISFIAECAEQMWYIPYIAHLMGLAVYNSIILDLHFPTACYKKLLNPPVVPHNIENAYVGICKFTTEDLAEVMPDVAVGLNELLAYEGNVEEDFCMNFQVSVEEFGEVKTHTLKYGGEDIPVTSENRKEYVELYVDLVLNKAIAQPFKAFYLGFHSVCASNALIMLRPEEVEMLVCGCPKLDLDELRKVTVYDSFEEDEPLIRDFWDILKSFNSDVQKQFLRFATGSDRVPVGGMGEMAFKISAQNTNTEM</sequence>
<dbReference type="Gene3D" id="3.90.1750.10">
    <property type="entry name" value="Hect, E3 ligase catalytic domains"/>
    <property type="match status" value="1"/>
</dbReference>
<evidence type="ECO:0000256" key="5">
    <source>
        <dbReference type="PROSITE-ProRule" id="PRU00104"/>
    </source>
</evidence>
<reference evidence="8" key="1">
    <citation type="journal article" date="2020" name="Cell">
        <title>Large-Scale Comparative Analyses of Tick Genomes Elucidate Their Genetic Diversity and Vector Capacities.</title>
        <authorList>
            <consortium name="Tick Genome and Microbiome Consortium (TIGMIC)"/>
            <person name="Jia N."/>
            <person name="Wang J."/>
            <person name="Shi W."/>
            <person name="Du L."/>
            <person name="Sun Y."/>
            <person name="Zhan W."/>
            <person name="Jiang J.F."/>
            <person name="Wang Q."/>
            <person name="Zhang B."/>
            <person name="Ji P."/>
            <person name="Bell-Sakyi L."/>
            <person name="Cui X.M."/>
            <person name="Yuan T.T."/>
            <person name="Jiang B.G."/>
            <person name="Yang W.F."/>
            <person name="Lam T.T."/>
            <person name="Chang Q.C."/>
            <person name="Ding S.J."/>
            <person name="Wang X.J."/>
            <person name="Zhu J.G."/>
            <person name="Ruan X.D."/>
            <person name="Zhao L."/>
            <person name="Wei J.T."/>
            <person name="Ye R.Z."/>
            <person name="Que T.C."/>
            <person name="Du C.H."/>
            <person name="Zhou Y.H."/>
            <person name="Cheng J.X."/>
            <person name="Dai P.F."/>
            <person name="Guo W.B."/>
            <person name="Han X.H."/>
            <person name="Huang E.J."/>
            <person name="Li L.F."/>
            <person name="Wei W."/>
            <person name="Gao Y.C."/>
            <person name="Liu J.Z."/>
            <person name="Shao H.Z."/>
            <person name="Wang X."/>
            <person name="Wang C.C."/>
            <person name="Yang T.C."/>
            <person name="Huo Q.B."/>
            <person name="Li W."/>
            <person name="Chen H.Y."/>
            <person name="Chen S.E."/>
            <person name="Zhou L.G."/>
            <person name="Ni X.B."/>
            <person name="Tian J.H."/>
            <person name="Sheng Y."/>
            <person name="Liu T."/>
            <person name="Pan Y.S."/>
            <person name="Xia L.Y."/>
            <person name="Li J."/>
            <person name="Zhao F."/>
            <person name="Cao W.C."/>
        </authorList>
    </citation>
    <scope>NUCLEOTIDE SEQUENCE</scope>
    <source>
        <strain evidence="8">Rsan-2018</strain>
    </source>
</reference>
<keyword evidence="4 5" id="KW-0833">Ubl conjugation pathway</keyword>
<dbReference type="PROSITE" id="PS50237">
    <property type="entry name" value="HECT"/>
    <property type="match status" value="1"/>
</dbReference>
<dbReference type="AlphaFoldDB" id="A0A9D4TAN9"/>
<evidence type="ECO:0000256" key="4">
    <source>
        <dbReference type="ARBA" id="ARBA00022786"/>
    </source>
</evidence>
<dbReference type="Gene3D" id="3.30.2410.10">
    <property type="entry name" value="Hect, E3 ligase catalytic domain"/>
    <property type="match status" value="1"/>
</dbReference>
<keyword evidence="3" id="KW-0808">Transferase</keyword>
<dbReference type="SUPFAM" id="SSF56204">
    <property type="entry name" value="Hect, E3 ligase catalytic domain"/>
    <property type="match status" value="1"/>
</dbReference>
<evidence type="ECO:0000256" key="3">
    <source>
        <dbReference type="ARBA" id="ARBA00022679"/>
    </source>
</evidence>
<comment type="caution">
    <text evidence="8">The sequence shown here is derived from an EMBL/GenBank/DDBJ whole genome shotgun (WGS) entry which is preliminary data.</text>
</comment>
<proteinExistence type="predicted"/>
<evidence type="ECO:0000313" key="8">
    <source>
        <dbReference type="EMBL" id="KAH7983994.1"/>
    </source>
</evidence>
<feature type="region of interest" description="Disordered" evidence="6">
    <location>
        <begin position="139"/>
        <end position="160"/>
    </location>
</feature>
<dbReference type="EMBL" id="JABSTV010001245">
    <property type="protein sequence ID" value="KAH7983994.1"/>
    <property type="molecule type" value="Genomic_DNA"/>
</dbReference>
<reference evidence="8" key="2">
    <citation type="submission" date="2021-09" db="EMBL/GenBank/DDBJ databases">
        <authorList>
            <person name="Jia N."/>
            <person name="Wang J."/>
            <person name="Shi W."/>
            <person name="Du L."/>
            <person name="Sun Y."/>
            <person name="Zhan W."/>
            <person name="Jiang J."/>
            <person name="Wang Q."/>
            <person name="Zhang B."/>
            <person name="Ji P."/>
            <person name="Sakyi L.B."/>
            <person name="Cui X."/>
            <person name="Yuan T."/>
            <person name="Jiang B."/>
            <person name="Yang W."/>
            <person name="Lam T.T.-Y."/>
            <person name="Chang Q."/>
            <person name="Ding S."/>
            <person name="Wang X."/>
            <person name="Zhu J."/>
            <person name="Ruan X."/>
            <person name="Zhao L."/>
            <person name="Wei J."/>
            <person name="Que T."/>
            <person name="Du C."/>
            <person name="Cheng J."/>
            <person name="Dai P."/>
            <person name="Han X."/>
            <person name="Huang E."/>
            <person name="Gao Y."/>
            <person name="Liu J."/>
            <person name="Shao H."/>
            <person name="Ye R."/>
            <person name="Li L."/>
            <person name="Wei W."/>
            <person name="Wang X."/>
            <person name="Wang C."/>
            <person name="Huo Q."/>
            <person name="Li W."/>
            <person name="Guo W."/>
            <person name="Chen H."/>
            <person name="Chen S."/>
            <person name="Zhou L."/>
            <person name="Zhou L."/>
            <person name="Ni X."/>
            <person name="Tian J."/>
            <person name="Zhou Y."/>
            <person name="Sheng Y."/>
            <person name="Liu T."/>
            <person name="Pan Y."/>
            <person name="Xia L."/>
            <person name="Li J."/>
            <person name="Zhao F."/>
            <person name="Cao W."/>
        </authorList>
    </citation>
    <scope>NUCLEOTIDE SEQUENCE</scope>
    <source>
        <strain evidence="8">Rsan-2018</strain>
        <tissue evidence="8">Larvae</tissue>
    </source>
</reference>
<evidence type="ECO:0000313" key="9">
    <source>
        <dbReference type="Proteomes" id="UP000821837"/>
    </source>
</evidence>
<dbReference type="Pfam" id="PF00632">
    <property type="entry name" value="HECT"/>
    <property type="match status" value="1"/>
</dbReference>
<keyword evidence="9" id="KW-1185">Reference proteome</keyword>
<dbReference type="EC" id="2.3.2.26" evidence="2"/>
<dbReference type="PANTHER" id="PTHR45700">
    <property type="entry name" value="UBIQUITIN-PROTEIN LIGASE E3C"/>
    <property type="match status" value="1"/>
</dbReference>
<protein>
    <recommendedName>
        <fullName evidence="2">HECT-type E3 ubiquitin transferase</fullName>
        <ecNumber evidence="2">2.3.2.26</ecNumber>
    </recommendedName>
</protein>
<dbReference type="InterPro" id="IPR035983">
    <property type="entry name" value="Hect_E3_ubiquitin_ligase"/>
</dbReference>
<gene>
    <name evidence="8" type="ORF">HPB52_016035</name>
</gene>
<dbReference type="VEuPathDB" id="VectorBase:RSAN_033790"/>
<dbReference type="GO" id="GO:0009966">
    <property type="term" value="P:regulation of signal transduction"/>
    <property type="evidence" value="ECO:0007669"/>
    <property type="project" value="UniProtKB-ARBA"/>
</dbReference>
<dbReference type="PANTHER" id="PTHR45700:SF9">
    <property type="entry name" value="HECT-TYPE E3 UBIQUITIN TRANSFERASE"/>
    <property type="match status" value="1"/>
</dbReference>
<dbReference type="Gene3D" id="3.30.2160.10">
    <property type="entry name" value="Hect, E3 ligase catalytic domain"/>
    <property type="match status" value="1"/>
</dbReference>
<accession>A0A9D4TAN9</accession>
<dbReference type="GO" id="GO:0061630">
    <property type="term" value="F:ubiquitin protein ligase activity"/>
    <property type="evidence" value="ECO:0007669"/>
    <property type="project" value="UniProtKB-EC"/>
</dbReference>
<evidence type="ECO:0000256" key="6">
    <source>
        <dbReference type="SAM" id="MobiDB-lite"/>
    </source>
</evidence>